<dbReference type="NCBIfam" id="TIGR00252">
    <property type="entry name" value="YraN family protein"/>
    <property type="match status" value="1"/>
</dbReference>
<evidence type="ECO:0000313" key="3">
    <source>
        <dbReference type="EMBL" id="MDQ7249145.1"/>
    </source>
</evidence>
<protein>
    <recommendedName>
        <fullName evidence="2">UPF0102 protein Q8A70_15765</fullName>
    </recommendedName>
</protein>
<evidence type="ECO:0000313" key="4">
    <source>
        <dbReference type="Proteomes" id="UP001230156"/>
    </source>
</evidence>
<gene>
    <name evidence="3" type="ORF">Q8A70_15765</name>
</gene>
<evidence type="ECO:0000256" key="2">
    <source>
        <dbReference type="HAMAP-Rule" id="MF_00048"/>
    </source>
</evidence>
<dbReference type="RefSeq" id="WP_379956825.1">
    <property type="nucleotide sequence ID" value="NZ_JAUYVI010000005.1"/>
</dbReference>
<dbReference type="PANTHER" id="PTHR34039:SF1">
    <property type="entry name" value="UPF0102 PROTEIN YRAN"/>
    <property type="match status" value="1"/>
</dbReference>
<reference evidence="4" key="1">
    <citation type="submission" date="2023-08" db="EMBL/GenBank/DDBJ databases">
        <title>Rhodospirillaceae gen. nov., a novel taxon isolated from the Yangtze River Yuezi River estuary sludge.</title>
        <authorList>
            <person name="Ruan L."/>
        </authorList>
    </citation>
    <scope>NUCLEOTIDE SEQUENCE [LARGE SCALE GENOMIC DNA]</scope>
    <source>
        <strain evidence="4">R-7</strain>
    </source>
</reference>
<dbReference type="InterPro" id="IPR011856">
    <property type="entry name" value="tRNA_endonuc-like_dom_sf"/>
</dbReference>
<dbReference type="InterPro" id="IPR011335">
    <property type="entry name" value="Restrct_endonuc-II-like"/>
</dbReference>
<sequence>MTAQGSRKSGWGRDAFHRGHGAERRAAWWLRLKGYRVLAINWRSVAGEIDLIARRGATLAFIEVKQRADPDTAVLSLAPQQRHRLARAAGLFVAQRPALADLTLRFDLMAFGRLGRPVHMKDAWRPDSG</sequence>
<accession>A0ABU0YN59</accession>
<keyword evidence="4" id="KW-1185">Reference proteome</keyword>
<name>A0ABU0YN59_9PROT</name>
<dbReference type="NCBIfam" id="NF009151">
    <property type="entry name" value="PRK12497.1-5"/>
    <property type="match status" value="1"/>
</dbReference>
<dbReference type="EMBL" id="JAUYVI010000005">
    <property type="protein sequence ID" value="MDQ7249145.1"/>
    <property type="molecule type" value="Genomic_DNA"/>
</dbReference>
<comment type="similarity">
    <text evidence="1 2">Belongs to the UPF0102 family.</text>
</comment>
<proteinExistence type="inferred from homology"/>
<organism evidence="3 4">
    <name type="scientific">Dongia sedimenti</name>
    <dbReference type="NCBI Taxonomy" id="3064282"/>
    <lineage>
        <taxon>Bacteria</taxon>
        <taxon>Pseudomonadati</taxon>
        <taxon>Pseudomonadota</taxon>
        <taxon>Alphaproteobacteria</taxon>
        <taxon>Rhodospirillales</taxon>
        <taxon>Dongiaceae</taxon>
        <taxon>Dongia</taxon>
    </lineage>
</organism>
<dbReference type="SUPFAM" id="SSF52980">
    <property type="entry name" value="Restriction endonuclease-like"/>
    <property type="match status" value="1"/>
</dbReference>
<comment type="caution">
    <text evidence="3">The sequence shown here is derived from an EMBL/GenBank/DDBJ whole genome shotgun (WGS) entry which is preliminary data.</text>
</comment>
<dbReference type="HAMAP" id="MF_00048">
    <property type="entry name" value="UPF0102"/>
    <property type="match status" value="1"/>
</dbReference>
<dbReference type="Proteomes" id="UP001230156">
    <property type="component" value="Unassembled WGS sequence"/>
</dbReference>
<dbReference type="InterPro" id="IPR003509">
    <property type="entry name" value="UPF0102_YraN-like"/>
</dbReference>
<dbReference type="Gene3D" id="3.40.1350.10">
    <property type="match status" value="1"/>
</dbReference>
<dbReference type="PANTHER" id="PTHR34039">
    <property type="entry name" value="UPF0102 PROTEIN YRAN"/>
    <property type="match status" value="1"/>
</dbReference>
<dbReference type="Pfam" id="PF02021">
    <property type="entry name" value="UPF0102"/>
    <property type="match status" value="1"/>
</dbReference>
<evidence type="ECO:0000256" key="1">
    <source>
        <dbReference type="ARBA" id="ARBA00006738"/>
    </source>
</evidence>